<name>A0A085LZG6_9BILA</name>
<accession>A0A085LZG6</accession>
<gene>
    <name evidence="1" type="ORF">M513_08744</name>
</gene>
<evidence type="ECO:0000313" key="1">
    <source>
        <dbReference type="EMBL" id="KFD50362.1"/>
    </source>
</evidence>
<proteinExistence type="predicted"/>
<dbReference type="Proteomes" id="UP000030764">
    <property type="component" value="Unassembled WGS sequence"/>
</dbReference>
<dbReference type="AlphaFoldDB" id="A0A085LZG6"/>
<protein>
    <submittedName>
        <fullName evidence="1">Uncharacterized protein</fullName>
    </submittedName>
</protein>
<dbReference type="EMBL" id="KL363254">
    <property type="protein sequence ID" value="KFD50362.1"/>
    <property type="molecule type" value="Genomic_DNA"/>
</dbReference>
<reference evidence="1 2" key="1">
    <citation type="journal article" date="2014" name="Nat. Genet.">
        <title>Genome and transcriptome of the porcine whipworm Trichuris suis.</title>
        <authorList>
            <person name="Jex A.R."/>
            <person name="Nejsum P."/>
            <person name="Schwarz E.M."/>
            <person name="Hu L."/>
            <person name="Young N.D."/>
            <person name="Hall R.S."/>
            <person name="Korhonen P.K."/>
            <person name="Liao S."/>
            <person name="Thamsborg S."/>
            <person name="Xia J."/>
            <person name="Xu P."/>
            <person name="Wang S."/>
            <person name="Scheerlinck J.P."/>
            <person name="Hofmann A."/>
            <person name="Sternberg P.W."/>
            <person name="Wang J."/>
            <person name="Gasser R.B."/>
        </authorList>
    </citation>
    <scope>NUCLEOTIDE SEQUENCE [LARGE SCALE GENOMIC DNA]</scope>
    <source>
        <strain evidence="1">DCEP-RM93M</strain>
    </source>
</reference>
<keyword evidence="2" id="KW-1185">Reference proteome</keyword>
<organism evidence="1 2">
    <name type="scientific">Trichuris suis</name>
    <name type="common">pig whipworm</name>
    <dbReference type="NCBI Taxonomy" id="68888"/>
    <lineage>
        <taxon>Eukaryota</taxon>
        <taxon>Metazoa</taxon>
        <taxon>Ecdysozoa</taxon>
        <taxon>Nematoda</taxon>
        <taxon>Enoplea</taxon>
        <taxon>Dorylaimia</taxon>
        <taxon>Trichinellida</taxon>
        <taxon>Trichuridae</taxon>
        <taxon>Trichuris</taxon>
    </lineage>
</organism>
<sequence>MVAITFLADRSALNLTGPADRLVSVKSSRERLTRRTSCSSRNAFGTHRAESFLRPRVSCSIPNAEWREIPAILAILLMVILRSPSTRFQTGATVPSLIAVAGLPALRSSSMASLPSLKRLIHS</sequence>
<evidence type="ECO:0000313" key="2">
    <source>
        <dbReference type="Proteomes" id="UP000030764"/>
    </source>
</evidence>